<sequence>MKLFADDRFALQSIQKLPTMYKELYMVSFANWKMQEMWYASRRESSVLQVGNCQKEDMNLSLNQCFFNLMEIVLECVWR</sequence>
<protein>
    <submittedName>
        <fullName evidence="1">Putative ovule protein</fullName>
    </submittedName>
</protein>
<evidence type="ECO:0000313" key="1">
    <source>
        <dbReference type="EMBL" id="JAP08583.1"/>
    </source>
</evidence>
<dbReference type="EMBL" id="GEDG01036651">
    <property type="protein sequence ID" value="JAP08583.1"/>
    <property type="molecule type" value="Transcribed_RNA"/>
</dbReference>
<proteinExistence type="predicted"/>
<reference evidence="1" key="1">
    <citation type="submission" date="2015-12" db="EMBL/GenBank/DDBJ databases">
        <title>Gene expression during late stages of embryo sac development: a critical building block for successful pollen-pistil interactions.</title>
        <authorList>
            <person name="Liu Y."/>
            <person name="Joly V."/>
            <person name="Sabar M."/>
            <person name="Matton D.P."/>
        </authorList>
    </citation>
    <scope>NUCLEOTIDE SEQUENCE</scope>
</reference>
<name>A0A0V0GLF7_SOLCH</name>
<accession>A0A0V0GLF7</accession>
<dbReference type="AlphaFoldDB" id="A0A0V0GLF7"/>
<organism evidence="1">
    <name type="scientific">Solanum chacoense</name>
    <name type="common">Chaco potato</name>
    <dbReference type="NCBI Taxonomy" id="4108"/>
    <lineage>
        <taxon>Eukaryota</taxon>
        <taxon>Viridiplantae</taxon>
        <taxon>Streptophyta</taxon>
        <taxon>Embryophyta</taxon>
        <taxon>Tracheophyta</taxon>
        <taxon>Spermatophyta</taxon>
        <taxon>Magnoliopsida</taxon>
        <taxon>eudicotyledons</taxon>
        <taxon>Gunneridae</taxon>
        <taxon>Pentapetalae</taxon>
        <taxon>asterids</taxon>
        <taxon>lamiids</taxon>
        <taxon>Solanales</taxon>
        <taxon>Solanaceae</taxon>
        <taxon>Solanoideae</taxon>
        <taxon>Solaneae</taxon>
        <taxon>Solanum</taxon>
    </lineage>
</organism>